<geneLocation type="plasmid" evidence="2">
    <name>unnamed1</name>
</geneLocation>
<evidence type="ECO:0000259" key="1">
    <source>
        <dbReference type="Pfam" id="PF13577"/>
    </source>
</evidence>
<dbReference type="InterPro" id="IPR037401">
    <property type="entry name" value="SnoaL-like"/>
</dbReference>
<dbReference type="SUPFAM" id="SSF54427">
    <property type="entry name" value="NTF2-like"/>
    <property type="match status" value="1"/>
</dbReference>
<dbReference type="Pfam" id="PF13577">
    <property type="entry name" value="SnoaL_4"/>
    <property type="match status" value="1"/>
</dbReference>
<dbReference type="EMBL" id="CP032828">
    <property type="protein sequence ID" value="AYJ84928.1"/>
    <property type="molecule type" value="Genomic_DNA"/>
</dbReference>
<dbReference type="OrthoDB" id="7432584at2"/>
<dbReference type="KEGG" id="spha:D3Y57_02380"/>
<evidence type="ECO:0000313" key="2">
    <source>
        <dbReference type="EMBL" id="AYJ84928.1"/>
    </source>
</evidence>
<dbReference type="Gene3D" id="3.10.450.50">
    <property type="match status" value="1"/>
</dbReference>
<feature type="domain" description="SnoaL-like" evidence="1">
    <location>
        <begin position="12"/>
        <end position="147"/>
    </location>
</feature>
<accession>A0A494THM0</accession>
<gene>
    <name evidence="2" type="ORF">D3Y57_02380</name>
</gene>
<name>A0A494THM0_SPHPE</name>
<keyword evidence="3" id="KW-1185">Reference proteome</keyword>
<reference evidence="2 3" key="1">
    <citation type="submission" date="2018-09" db="EMBL/GenBank/DDBJ databases">
        <title>Sphingomonas peninsula sp. nov., isolated from fildes peninsula, Antarctic soil.</title>
        <authorList>
            <person name="Yingchao G."/>
        </authorList>
    </citation>
    <scope>NUCLEOTIDE SEQUENCE [LARGE SCALE GENOMIC DNA]</scope>
    <source>
        <strain evidence="2 3">YZ-8</strain>
        <plasmid evidence="2 3">unnamed1</plasmid>
    </source>
</reference>
<sequence>MIQYSDHNPVQQALDHLEILNLYATYTYAVDEMDIDGFVECFTSDATIDLSSFVIARRRFGDAVFDQFLDEHGVARGRENLRKLVSTELGFHHASTNIRIEFPEPDSARGTAYFVVFTKDEGRIEHYGRYEDDLMRCEDGKWRFTSRVDVAIFERDRAL</sequence>
<dbReference type="Proteomes" id="UP000276254">
    <property type="component" value="Plasmid unnamed1"/>
</dbReference>
<dbReference type="RefSeq" id="WP_121151001.1">
    <property type="nucleotide sequence ID" value="NZ_CP032828.1"/>
</dbReference>
<dbReference type="InterPro" id="IPR032710">
    <property type="entry name" value="NTF2-like_dom_sf"/>
</dbReference>
<protein>
    <submittedName>
        <fullName evidence="2">Nuclear transport factor 2 family protein</fullName>
    </submittedName>
</protein>
<proteinExistence type="predicted"/>
<dbReference type="AlphaFoldDB" id="A0A494THM0"/>
<evidence type="ECO:0000313" key="3">
    <source>
        <dbReference type="Proteomes" id="UP000276254"/>
    </source>
</evidence>
<keyword evidence="2" id="KW-0614">Plasmid</keyword>
<organism evidence="2 3">
    <name type="scientific">Sphingomonas paeninsulae</name>
    <dbReference type="NCBI Taxonomy" id="2319844"/>
    <lineage>
        <taxon>Bacteria</taxon>
        <taxon>Pseudomonadati</taxon>
        <taxon>Pseudomonadota</taxon>
        <taxon>Alphaproteobacteria</taxon>
        <taxon>Sphingomonadales</taxon>
        <taxon>Sphingomonadaceae</taxon>
        <taxon>Sphingomonas</taxon>
    </lineage>
</organism>